<dbReference type="Gene3D" id="3.90.780.10">
    <property type="entry name" value="5'-Nucleotidase, C-terminal domain"/>
    <property type="match status" value="1"/>
</dbReference>
<dbReference type="Gene3D" id="3.60.21.10">
    <property type="match status" value="1"/>
</dbReference>
<dbReference type="SUPFAM" id="SSF55816">
    <property type="entry name" value="5'-nucleotidase (syn. UDP-sugar hydrolase), C-terminal domain"/>
    <property type="match status" value="1"/>
</dbReference>
<keyword evidence="2" id="KW-0378">Hydrolase</keyword>
<dbReference type="PANTHER" id="PTHR11575">
    <property type="entry name" value="5'-NUCLEOTIDASE-RELATED"/>
    <property type="match status" value="1"/>
</dbReference>
<keyword evidence="3" id="KW-1133">Transmembrane helix</keyword>
<dbReference type="InterPro" id="IPR008334">
    <property type="entry name" value="5'-Nucleotdase_C"/>
</dbReference>
<protein>
    <submittedName>
        <fullName evidence="6">Bifunctional metallophosphatase/5'-nucleotidase</fullName>
    </submittedName>
</protein>
<dbReference type="InterPro" id="IPR029052">
    <property type="entry name" value="Metallo-depent_PP-like"/>
</dbReference>
<dbReference type="Pfam" id="PF02872">
    <property type="entry name" value="5_nucleotid_C"/>
    <property type="match status" value="1"/>
</dbReference>
<sequence>MIFRKRMMSAAMAVLMTCSMCVTSTLAEDNKRKEAQEDRVTILFTHDMHSRLDEFKSDSGMVGGIGRLKTEIDEKREENPATFLLDGGDFSMGTLYQTIYETDAAELTMLGRMGYDATTFGNHEFDYRAQGVANMFRSALENEAEDETLTLPQFVIANIDWEKNNDEDDQVIQKALADYGSTPYTVIERAGVRVGVYGVMGEDAEACAPESGLEFEDIVETSKEVVAELQKEDVDMIVCLSHSGTSEDADKSEDEILAKEVPEIDVIISGHSHTVLPEPLVYGDTVIVSAGCYGQNLGELNLIPGEDGRWKVEDYALVAMDDSVEQDAEITAYLSDYKEIINEEYLSRFGYTADQVLAENDITFSEVDDLYAKLEESNLGNLISDSYIYAVKQAEGEDYEPIALAVVASGVIRDTFQKGEITVSDAFNVSALGIGADRITGYPLVSVYLTGAELKTVAEIDASVSPLMTAAQLYPSGMKWIYNPNRLILNRVTAAGLTADSVGQEDKIYVDQMEKLEDDKLYRVVSGLYSAQMLGAVEDTSKGILKITPKNKEGEKITDFEQYIIHDQKGNEVKEWYALASYLDSFTENAEGVSVVPERYEAPEGRKEMQDTKNIVELLKNPNKIALVVYGVLILILVLVVLLIRLCYTKIYAKKKIRREGRK</sequence>
<feature type="transmembrane region" description="Helical" evidence="3">
    <location>
        <begin position="627"/>
        <end position="648"/>
    </location>
</feature>
<evidence type="ECO:0000259" key="4">
    <source>
        <dbReference type="Pfam" id="PF00149"/>
    </source>
</evidence>
<evidence type="ECO:0000313" key="6">
    <source>
        <dbReference type="EMBL" id="MCU6687985.1"/>
    </source>
</evidence>
<evidence type="ECO:0000256" key="2">
    <source>
        <dbReference type="RuleBase" id="RU362119"/>
    </source>
</evidence>
<dbReference type="Proteomes" id="UP001652431">
    <property type="component" value="Unassembled WGS sequence"/>
</dbReference>
<dbReference type="RefSeq" id="WP_158371780.1">
    <property type="nucleotide sequence ID" value="NZ_JAOQJU010000032.1"/>
</dbReference>
<evidence type="ECO:0000313" key="7">
    <source>
        <dbReference type="Proteomes" id="UP001652431"/>
    </source>
</evidence>
<comment type="caution">
    <text evidence="6">The sequence shown here is derived from an EMBL/GenBank/DDBJ whole genome shotgun (WGS) entry which is preliminary data.</text>
</comment>
<evidence type="ECO:0000256" key="3">
    <source>
        <dbReference type="SAM" id="Phobius"/>
    </source>
</evidence>
<evidence type="ECO:0000259" key="5">
    <source>
        <dbReference type="Pfam" id="PF02872"/>
    </source>
</evidence>
<dbReference type="EMBL" id="JAOQJU010000032">
    <property type="protein sequence ID" value="MCU6687985.1"/>
    <property type="molecule type" value="Genomic_DNA"/>
</dbReference>
<dbReference type="InterPro" id="IPR006179">
    <property type="entry name" value="5_nucleotidase/apyrase"/>
</dbReference>
<name>A0ABT2RRD7_9FIRM</name>
<proteinExistence type="inferred from homology"/>
<dbReference type="InterPro" id="IPR036907">
    <property type="entry name" value="5'-Nucleotdase_C_sf"/>
</dbReference>
<keyword evidence="1 2" id="KW-0732">Signal</keyword>
<keyword evidence="2" id="KW-0547">Nucleotide-binding</keyword>
<feature type="domain" description="Calcineurin-like phosphoesterase" evidence="4">
    <location>
        <begin position="41"/>
        <end position="274"/>
    </location>
</feature>
<keyword evidence="7" id="KW-1185">Reference proteome</keyword>
<dbReference type="SUPFAM" id="SSF56300">
    <property type="entry name" value="Metallo-dependent phosphatases"/>
    <property type="match status" value="1"/>
</dbReference>
<accession>A0ABT2RRD7</accession>
<feature type="chain" id="PRO_5044975138" evidence="2">
    <location>
        <begin position="28"/>
        <end position="663"/>
    </location>
</feature>
<dbReference type="PANTHER" id="PTHR11575:SF24">
    <property type="entry name" value="5'-NUCLEOTIDASE"/>
    <property type="match status" value="1"/>
</dbReference>
<dbReference type="InterPro" id="IPR004843">
    <property type="entry name" value="Calcineurin-like_PHP"/>
</dbReference>
<dbReference type="Pfam" id="PF00149">
    <property type="entry name" value="Metallophos"/>
    <property type="match status" value="1"/>
</dbReference>
<organism evidence="6 7">
    <name type="scientific">Dorea acetigenes</name>
    <dbReference type="NCBI Taxonomy" id="2981787"/>
    <lineage>
        <taxon>Bacteria</taxon>
        <taxon>Bacillati</taxon>
        <taxon>Bacillota</taxon>
        <taxon>Clostridia</taxon>
        <taxon>Lachnospirales</taxon>
        <taxon>Lachnospiraceae</taxon>
        <taxon>Dorea</taxon>
    </lineage>
</organism>
<comment type="similarity">
    <text evidence="2">Belongs to the 5'-nucleotidase family.</text>
</comment>
<evidence type="ECO:0000256" key="1">
    <source>
        <dbReference type="ARBA" id="ARBA00022729"/>
    </source>
</evidence>
<dbReference type="PRINTS" id="PR01607">
    <property type="entry name" value="APYRASEFAMLY"/>
</dbReference>
<feature type="domain" description="5'-Nucleotidase C-terminal" evidence="5">
    <location>
        <begin position="369"/>
        <end position="531"/>
    </location>
</feature>
<gene>
    <name evidence="6" type="ORF">OCV99_15895</name>
</gene>
<keyword evidence="3" id="KW-0472">Membrane</keyword>
<feature type="signal peptide" evidence="2">
    <location>
        <begin position="1"/>
        <end position="27"/>
    </location>
</feature>
<dbReference type="CDD" id="cd00845">
    <property type="entry name" value="MPP_UshA_N_like"/>
    <property type="match status" value="1"/>
</dbReference>
<reference evidence="6 7" key="1">
    <citation type="journal article" date="2021" name="ISME Commun">
        <title>Automated analysis of genomic sequences facilitates high-throughput and comprehensive description of bacteria.</title>
        <authorList>
            <person name="Hitch T.C.A."/>
        </authorList>
    </citation>
    <scope>NUCLEOTIDE SEQUENCE [LARGE SCALE GENOMIC DNA]</scope>
    <source>
        <strain evidence="6 7">Sanger_03</strain>
    </source>
</reference>
<keyword evidence="3" id="KW-0812">Transmembrane</keyword>